<dbReference type="EMBL" id="JAHLKM010000052">
    <property type="protein sequence ID" value="MCQ4334976.1"/>
    <property type="molecule type" value="Genomic_DNA"/>
</dbReference>
<dbReference type="InterPro" id="IPR029069">
    <property type="entry name" value="HotDog_dom_sf"/>
</dbReference>
<dbReference type="AlphaFoldDB" id="A0A9R1D703"/>
<proteinExistence type="predicted"/>
<dbReference type="CDD" id="cd03454">
    <property type="entry name" value="YdeM"/>
    <property type="match status" value="1"/>
</dbReference>
<dbReference type="Pfam" id="PF01575">
    <property type="entry name" value="MaoC_dehydratas"/>
    <property type="match status" value="1"/>
</dbReference>
<dbReference type="Gene3D" id="3.10.129.10">
    <property type="entry name" value="Hotdog Thioesterase"/>
    <property type="match status" value="1"/>
</dbReference>
<keyword evidence="3" id="KW-1185">Reference proteome</keyword>
<evidence type="ECO:0000313" key="2">
    <source>
        <dbReference type="EMBL" id="MCQ4334976.1"/>
    </source>
</evidence>
<name>A0A9R1D703_9EURY</name>
<dbReference type="Proteomes" id="UP001139494">
    <property type="component" value="Unassembled WGS sequence"/>
</dbReference>
<dbReference type="RefSeq" id="WP_256031324.1">
    <property type="nucleotide sequence ID" value="NZ_JAHLKM010000052.1"/>
</dbReference>
<dbReference type="InterPro" id="IPR052342">
    <property type="entry name" value="MCH/BMMD"/>
</dbReference>
<dbReference type="PANTHER" id="PTHR43664">
    <property type="entry name" value="MONOAMINE OXIDASE-RELATED"/>
    <property type="match status" value="1"/>
</dbReference>
<reference evidence="2" key="1">
    <citation type="journal article" date="2023" name="Front. Microbiol.">
        <title>Genomic-based phylogenetic and metabolic analyses of the genus Natronomonas, and description of Natronomonas aquatica sp. nov.</title>
        <authorList>
            <person name="Garcia-Roldan A."/>
            <person name="Duran-Viseras A."/>
            <person name="de la Haba R.R."/>
            <person name="Corral P."/>
            <person name="Sanchez-Porro C."/>
            <person name="Ventosa A."/>
        </authorList>
    </citation>
    <scope>NUCLEOTIDE SEQUENCE</scope>
    <source>
        <strain evidence="2">F2-12</strain>
    </source>
</reference>
<dbReference type="PANTHER" id="PTHR43664:SF1">
    <property type="entry name" value="BETA-METHYLMALYL-COA DEHYDRATASE"/>
    <property type="match status" value="1"/>
</dbReference>
<dbReference type="InterPro" id="IPR002539">
    <property type="entry name" value="MaoC-like_dom"/>
</dbReference>
<gene>
    <name evidence="2" type="ORF">KM295_16110</name>
</gene>
<organism evidence="2 3">
    <name type="scientific">Natronomonas aquatica</name>
    <dbReference type="NCBI Taxonomy" id="2841590"/>
    <lineage>
        <taxon>Archaea</taxon>
        <taxon>Methanobacteriati</taxon>
        <taxon>Methanobacteriota</taxon>
        <taxon>Stenosarchaea group</taxon>
        <taxon>Halobacteria</taxon>
        <taxon>Halobacteriales</taxon>
        <taxon>Natronomonadaceae</taxon>
        <taxon>Natronomonas</taxon>
    </lineage>
</organism>
<evidence type="ECO:0000259" key="1">
    <source>
        <dbReference type="Pfam" id="PF01575"/>
    </source>
</evidence>
<evidence type="ECO:0000313" key="3">
    <source>
        <dbReference type="Proteomes" id="UP001139494"/>
    </source>
</evidence>
<sequence length="150" mass="17230">MTRYFEDFEVGDVYEPDGRYEVTEAEVLEFAERYDPQPFHLDKEAAEESIFGSLAASGWHTASMCMRLLVDGLLDEASMGARGVEELRWNRPVYPGDTLRIEVEVLDKRPSESRPEIGHVRTKLVGYNQNDEAVIEWVALGMFRRRNGDK</sequence>
<feature type="domain" description="MaoC-like" evidence="1">
    <location>
        <begin position="10"/>
        <end position="112"/>
    </location>
</feature>
<comment type="caution">
    <text evidence="2">The sequence shown here is derived from an EMBL/GenBank/DDBJ whole genome shotgun (WGS) entry which is preliminary data.</text>
</comment>
<protein>
    <submittedName>
        <fullName evidence="2">MaoC family dehydratase</fullName>
    </submittedName>
</protein>
<dbReference type="SUPFAM" id="SSF54637">
    <property type="entry name" value="Thioesterase/thiol ester dehydrase-isomerase"/>
    <property type="match status" value="1"/>
</dbReference>
<accession>A0A9R1D703</accession>